<name>A0A1J6VWB4_9BACI</name>
<feature type="compositionally biased region" description="Basic and acidic residues" evidence="1">
    <location>
        <begin position="83"/>
        <end position="93"/>
    </location>
</feature>
<gene>
    <name evidence="2" type="ORF">BHE18_17125</name>
</gene>
<evidence type="ECO:0000313" key="3">
    <source>
        <dbReference type="Proteomes" id="UP000182062"/>
    </source>
</evidence>
<dbReference type="RefSeq" id="WP_071620072.1">
    <property type="nucleotide sequence ID" value="NZ_MINN01000128.1"/>
</dbReference>
<accession>A0A1J6VWB4</accession>
<sequence>MTSNSLRSFALGLLLAATATGGVYFFGPSEAESTEKSDEKTVKTEKLTEDEMIEQLTAKGFVVQSKEAWDKQVAAATEAKEDEPEKKSEKKNEDGVVYRTILNVSMGMTSIDIGNALEDAKIIDDGMKFYKEVEKRGLENELRPGTFQIESGMSMDEIISIIFK</sequence>
<dbReference type="AlphaFoldDB" id="A0A1J6VWB4"/>
<evidence type="ECO:0000256" key="1">
    <source>
        <dbReference type="SAM" id="MobiDB-lite"/>
    </source>
</evidence>
<organism evidence="2 3">
    <name type="scientific">Rossellomorea aquimaris</name>
    <dbReference type="NCBI Taxonomy" id="189382"/>
    <lineage>
        <taxon>Bacteria</taxon>
        <taxon>Bacillati</taxon>
        <taxon>Bacillota</taxon>
        <taxon>Bacilli</taxon>
        <taxon>Bacillales</taxon>
        <taxon>Bacillaceae</taxon>
        <taxon>Rossellomorea</taxon>
    </lineage>
</organism>
<proteinExistence type="predicted"/>
<keyword evidence="3" id="KW-1185">Reference proteome</keyword>
<dbReference type="Proteomes" id="UP000182062">
    <property type="component" value="Unassembled WGS sequence"/>
</dbReference>
<comment type="caution">
    <text evidence="2">The sequence shown here is derived from an EMBL/GenBank/DDBJ whole genome shotgun (WGS) entry which is preliminary data.</text>
</comment>
<feature type="region of interest" description="Disordered" evidence="1">
    <location>
        <begin position="74"/>
        <end position="93"/>
    </location>
</feature>
<dbReference type="OrthoDB" id="2942983at2"/>
<dbReference type="EMBL" id="MINN01000128">
    <property type="protein sequence ID" value="OIU68644.1"/>
    <property type="molecule type" value="Genomic_DNA"/>
</dbReference>
<evidence type="ECO:0008006" key="4">
    <source>
        <dbReference type="Google" id="ProtNLM"/>
    </source>
</evidence>
<protein>
    <recommendedName>
        <fullName evidence="4">YceG-like family protein</fullName>
    </recommendedName>
</protein>
<evidence type="ECO:0000313" key="2">
    <source>
        <dbReference type="EMBL" id="OIU68644.1"/>
    </source>
</evidence>
<dbReference type="Gene3D" id="3.30.1490.480">
    <property type="entry name" value="Endolytic murein transglycosylase"/>
    <property type="match status" value="1"/>
</dbReference>
<reference evidence="2 3" key="1">
    <citation type="submission" date="2016-09" db="EMBL/GenBank/DDBJ databases">
        <title>Bacillus aquimaris SAMM genome sequence reveals colonization and biosurfactant production capacities.</title>
        <authorList>
            <person name="Waghmode S.R."/>
            <person name="Suryavanshi M.V."/>
        </authorList>
    </citation>
    <scope>NUCLEOTIDE SEQUENCE [LARGE SCALE GENOMIC DNA]</scope>
    <source>
        <strain evidence="2 3">SAMM</strain>
    </source>
</reference>